<dbReference type="OrthoDB" id="554695at2"/>
<feature type="transmembrane region" description="Helical" evidence="6">
    <location>
        <begin position="96"/>
        <end position="114"/>
    </location>
</feature>
<organism evidence="7 8">
    <name type="scientific">Psychrobacillus soli</name>
    <dbReference type="NCBI Taxonomy" id="1543965"/>
    <lineage>
        <taxon>Bacteria</taxon>
        <taxon>Bacillati</taxon>
        <taxon>Bacillota</taxon>
        <taxon>Bacilli</taxon>
        <taxon>Bacillales</taxon>
        <taxon>Bacillaceae</taxon>
        <taxon>Psychrobacillus</taxon>
    </lineage>
</organism>
<feature type="transmembrane region" description="Helical" evidence="6">
    <location>
        <begin position="226"/>
        <end position="243"/>
    </location>
</feature>
<dbReference type="Pfam" id="PF01925">
    <property type="entry name" value="TauE"/>
    <property type="match status" value="1"/>
</dbReference>
<evidence type="ECO:0000256" key="2">
    <source>
        <dbReference type="ARBA" id="ARBA00009142"/>
    </source>
</evidence>
<dbReference type="PANTHER" id="PTHR43701">
    <property type="entry name" value="MEMBRANE TRANSPORTER PROTEIN MJ0441-RELATED"/>
    <property type="match status" value="1"/>
</dbReference>
<dbReference type="InterPro" id="IPR051598">
    <property type="entry name" value="TSUP/Inactive_protease-like"/>
</dbReference>
<protein>
    <recommendedName>
        <fullName evidence="6">Probable membrane transporter protein</fullName>
    </recommendedName>
</protein>
<keyword evidence="4 6" id="KW-1133">Transmembrane helix</keyword>
<evidence type="ECO:0000256" key="1">
    <source>
        <dbReference type="ARBA" id="ARBA00004141"/>
    </source>
</evidence>
<evidence type="ECO:0000256" key="6">
    <source>
        <dbReference type="RuleBase" id="RU363041"/>
    </source>
</evidence>
<evidence type="ECO:0000256" key="4">
    <source>
        <dbReference type="ARBA" id="ARBA00022989"/>
    </source>
</evidence>
<accession>A0A544TN49</accession>
<sequence>MEFFLFFMIGVFGNVVGTLVGGGGLISLPTMLLMGLPVHSAIGANKVSNTVSSLTSFLVIFKQKEVSGKEALAVITFCLGGGVLGGLIASFLSGQVLTIIAILLLSFAFVTSFMSSGNFDGKETFRVNRKIGPALLGIGMYDGMFGPGSSTLAMYLYASQKIAYIRAVGLSRIGVFASCFGASITYISTGKIIWPLTIALMIGAIVGAQLGVRLARKLKSEHIKPLLRVVTVLLIVQIMVDYLK</sequence>
<dbReference type="GO" id="GO:0005886">
    <property type="term" value="C:plasma membrane"/>
    <property type="evidence" value="ECO:0007669"/>
    <property type="project" value="UniProtKB-SubCell"/>
</dbReference>
<keyword evidence="8" id="KW-1185">Reference proteome</keyword>
<dbReference type="RefSeq" id="WP_142604949.1">
    <property type="nucleotide sequence ID" value="NZ_VDGG01000001.1"/>
</dbReference>
<dbReference type="InterPro" id="IPR002781">
    <property type="entry name" value="TM_pro_TauE-like"/>
</dbReference>
<comment type="subcellular location">
    <subcellularLocation>
        <location evidence="6">Cell membrane</location>
        <topology evidence="6">Multi-pass membrane protein</topology>
    </subcellularLocation>
    <subcellularLocation>
        <location evidence="1">Membrane</location>
        <topology evidence="1">Multi-pass membrane protein</topology>
    </subcellularLocation>
</comment>
<keyword evidence="3 6" id="KW-0812">Transmembrane</keyword>
<evidence type="ECO:0000313" key="8">
    <source>
        <dbReference type="Proteomes" id="UP000318937"/>
    </source>
</evidence>
<evidence type="ECO:0000256" key="5">
    <source>
        <dbReference type="ARBA" id="ARBA00023136"/>
    </source>
</evidence>
<reference evidence="7 8" key="1">
    <citation type="submission" date="2019-05" db="EMBL/GenBank/DDBJ databases">
        <title>Psychrobacillus vulpis sp. nov., a new species isolated from feces of a red fox that inhabits in The Tablas de Daimiel Natural Park, Albacete, Spain.</title>
        <authorList>
            <person name="Rodriguez M."/>
            <person name="Reina J.C."/>
            <person name="Bejar V."/>
            <person name="Llamas I."/>
        </authorList>
    </citation>
    <scope>NUCLEOTIDE SEQUENCE [LARGE SCALE GENOMIC DNA]</scope>
    <source>
        <strain evidence="7 8">NHI-2</strain>
    </source>
</reference>
<feature type="transmembrane region" description="Helical" evidence="6">
    <location>
        <begin position="169"/>
        <end position="187"/>
    </location>
</feature>
<keyword evidence="6" id="KW-1003">Cell membrane</keyword>
<gene>
    <name evidence="7" type="ORF">FG383_00880</name>
</gene>
<evidence type="ECO:0000256" key="3">
    <source>
        <dbReference type="ARBA" id="ARBA00022692"/>
    </source>
</evidence>
<comment type="caution">
    <text evidence="7">The sequence shown here is derived from an EMBL/GenBank/DDBJ whole genome shotgun (WGS) entry which is preliminary data.</text>
</comment>
<keyword evidence="5 6" id="KW-0472">Membrane</keyword>
<name>A0A544TN49_9BACI</name>
<feature type="transmembrane region" description="Helical" evidence="6">
    <location>
        <begin position="5"/>
        <end position="28"/>
    </location>
</feature>
<dbReference type="PANTHER" id="PTHR43701:SF13">
    <property type="entry name" value="MEMBRANE TRANSPORTER PROTEIN YRKJ-RELATED"/>
    <property type="match status" value="1"/>
</dbReference>
<dbReference type="Proteomes" id="UP000318937">
    <property type="component" value="Unassembled WGS sequence"/>
</dbReference>
<dbReference type="EMBL" id="VDGG01000001">
    <property type="protein sequence ID" value="TQR18866.1"/>
    <property type="molecule type" value="Genomic_DNA"/>
</dbReference>
<dbReference type="AlphaFoldDB" id="A0A544TN49"/>
<feature type="transmembrane region" description="Helical" evidence="6">
    <location>
        <begin position="71"/>
        <end position="89"/>
    </location>
</feature>
<evidence type="ECO:0000313" key="7">
    <source>
        <dbReference type="EMBL" id="TQR18866.1"/>
    </source>
</evidence>
<proteinExistence type="inferred from homology"/>
<comment type="similarity">
    <text evidence="2 6">Belongs to the 4-toluene sulfonate uptake permease (TSUP) (TC 2.A.102) family.</text>
</comment>
<feature type="transmembrane region" description="Helical" evidence="6">
    <location>
        <begin position="193"/>
        <end position="214"/>
    </location>
</feature>